<sequence length="522" mass="58030">MIPSPRRTARQLRPAFASAAAEAGPSCVSKQHTEVEWAAVYPHIERLYLREGRKLRHVRAVMEEKYQFKASPQMYKKRFAKWGFRKNANHSRPGKPATELTSPPGTPAITTVDACTMTLLAGINLWTSTFFQSADFKQCLASDGVWRQGPIYPPPNSGRPAIQYEPERASYALRLVARLLRDGQGVLAGRLARKAFVQVEDMMLIEGPSFIWNLLDIMHAILVMGQGKLFHMLLVHLVGLASTHHACKNHPAALILGSLMQLARHWSAETGAASLVALREIVQRGWLLNAGIVLDNFDARLLLLYYRLMWDPTPCALPEGKLRAVDQWFPLLADKVPVVAAALQDANPCMDSSVEPAGQAESDTYNEPPEYDRIRDSTAAALRARYMADGLNPNMKVRIIQGLVKSRIAEGIDGMTIGKTKVRASSHALRLFAKVLAFSTKVLVEVDVEMGGDIDIAIERLRGVVALREYGQDARNPIVIHDLTLLEALLLKKGSEQEANDLRQEALRRLESYVEDIPVDSH</sequence>
<evidence type="ECO:0000313" key="4">
    <source>
        <dbReference type="EMBL" id="KAK3292264.1"/>
    </source>
</evidence>
<feature type="coiled-coil region" evidence="1">
    <location>
        <begin position="485"/>
        <end position="516"/>
    </location>
</feature>
<feature type="region of interest" description="Disordered" evidence="2">
    <location>
        <begin position="86"/>
        <end position="105"/>
    </location>
</feature>
<name>A0AAE0LPL1_9PEZI</name>
<evidence type="ECO:0000256" key="2">
    <source>
        <dbReference type="SAM" id="MobiDB-lite"/>
    </source>
</evidence>
<comment type="caution">
    <text evidence="4">The sequence shown here is derived from an EMBL/GenBank/DDBJ whole genome shotgun (WGS) entry which is preliminary data.</text>
</comment>
<dbReference type="Proteomes" id="UP001278766">
    <property type="component" value="Unassembled WGS sequence"/>
</dbReference>
<dbReference type="PANTHER" id="PTHR38788">
    <property type="entry name" value="CLR5 DOMAIN-CONTAINING PROTEIN"/>
    <property type="match status" value="1"/>
</dbReference>
<evidence type="ECO:0000256" key="1">
    <source>
        <dbReference type="SAM" id="Coils"/>
    </source>
</evidence>
<proteinExistence type="predicted"/>
<accession>A0AAE0LPL1</accession>
<dbReference type="GeneID" id="87836585"/>
<keyword evidence="5" id="KW-1185">Reference proteome</keyword>
<protein>
    <recommendedName>
        <fullName evidence="3">Clr5 domain-containing protein</fullName>
    </recommendedName>
</protein>
<dbReference type="Pfam" id="PF14420">
    <property type="entry name" value="Clr5"/>
    <property type="match status" value="1"/>
</dbReference>
<feature type="domain" description="Clr5" evidence="3">
    <location>
        <begin position="35"/>
        <end position="86"/>
    </location>
</feature>
<reference evidence="4" key="2">
    <citation type="submission" date="2023-06" db="EMBL/GenBank/DDBJ databases">
        <authorList>
            <consortium name="Lawrence Berkeley National Laboratory"/>
            <person name="Haridas S."/>
            <person name="Hensen N."/>
            <person name="Bonometti L."/>
            <person name="Westerberg I."/>
            <person name="Brannstrom I.O."/>
            <person name="Guillou S."/>
            <person name="Cros-Aarteil S."/>
            <person name="Calhoun S."/>
            <person name="Kuo A."/>
            <person name="Mondo S."/>
            <person name="Pangilinan J."/>
            <person name="Riley R."/>
            <person name="Labutti K."/>
            <person name="Andreopoulos B."/>
            <person name="Lipzen A."/>
            <person name="Chen C."/>
            <person name="Yanf M."/>
            <person name="Daum C."/>
            <person name="Ng V."/>
            <person name="Clum A."/>
            <person name="Steindorff A."/>
            <person name="Ohm R."/>
            <person name="Martin F."/>
            <person name="Silar P."/>
            <person name="Natvig D."/>
            <person name="Lalanne C."/>
            <person name="Gautier V."/>
            <person name="Ament-Velasquez S.L."/>
            <person name="Kruys A."/>
            <person name="Hutchinson M.I."/>
            <person name="Powell A.J."/>
            <person name="Barry K."/>
            <person name="Miller A.N."/>
            <person name="Grigoriev I.V."/>
            <person name="Debuchy R."/>
            <person name="Gladieux P."/>
            <person name="Thoren M.H."/>
            <person name="Johannesson H."/>
        </authorList>
    </citation>
    <scope>NUCLEOTIDE SEQUENCE</scope>
    <source>
        <strain evidence="4">CBS 168.71</strain>
    </source>
</reference>
<reference evidence="4" key="1">
    <citation type="journal article" date="2023" name="Mol. Phylogenet. Evol.">
        <title>Genome-scale phylogeny and comparative genomics of the fungal order Sordariales.</title>
        <authorList>
            <person name="Hensen N."/>
            <person name="Bonometti L."/>
            <person name="Westerberg I."/>
            <person name="Brannstrom I.O."/>
            <person name="Guillou S."/>
            <person name="Cros-Aarteil S."/>
            <person name="Calhoun S."/>
            <person name="Haridas S."/>
            <person name="Kuo A."/>
            <person name="Mondo S."/>
            <person name="Pangilinan J."/>
            <person name="Riley R."/>
            <person name="LaButti K."/>
            <person name="Andreopoulos B."/>
            <person name="Lipzen A."/>
            <person name="Chen C."/>
            <person name="Yan M."/>
            <person name="Daum C."/>
            <person name="Ng V."/>
            <person name="Clum A."/>
            <person name="Steindorff A."/>
            <person name="Ohm R.A."/>
            <person name="Martin F."/>
            <person name="Silar P."/>
            <person name="Natvig D.O."/>
            <person name="Lalanne C."/>
            <person name="Gautier V."/>
            <person name="Ament-Velasquez S.L."/>
            <person name="Kruys A."/>
            <person name="Hutchinson M.I."/>
            <person name="Powell A.J."/>
            <person name="Barry K."/>
            <person name="Miller A.N."/>
            <person name="Grigoriev I.V."/>
            <person name="Debuchy R."/>
            <person name="Gladieux P."/>
            <person name="Hiltunen Thoren M."/>
            <person name="Johannesson H."/>
        </authorList>
    </citation>
    <scope>NUCLEOTIDE SEQUENCE</scope>
    <source>
        <strain evidence="4">CBS 168.71</strain>
    </source>
</reference>
<keyword evidence="1" id="KW-0175">Coiled coil</keyword>
<gene>
    <name evidence="4" type="ORF">B0H64DRAFT_225362</name>
</gene>
<dbReference type="RefSeq" id="XP_062655778.1">
    <property type="nucleotide sequence ID" value="XM_062799637.1"/>
</dbReference>
<organism evidence="4 5">
    <name type="scientific">Chaetomium fimeti</name>
    <dbReference type="NCBI Taxonomy" id="1854472"/>
    <lineage>
        <taxon>Eukaryota</taxon>
        <taxon>Fungi</taxon>
        <taxon>Dikarya</taxon>
        <taxon>Ascomycota</taxon>
        <taxon>Pezizomycotina</taxon>
        <taxon>Sordariomycetes</taxon>
        <taxon>Sordariomycetidae</taxon>
        <taxon>Sordariales</taxon>
        <taxon>Chaetomiaceae</taxon>
        <taxon>Chaetomium</taxon>
    </lineage>
</organism>
<dbReference type="InterPro" id="IPR025676">
    <property type="entry name" value="Clr5_dom"/>
</dbReference>
<evidence type="ECO:0000313" key="5">
    <source>
        <dbReference type="Proteomes" id="UP001278766"/>
    </source>
</evidence>
<dbReference type="EMBL" id="JAUEPN010000007">
    <property type="protein sequence ID" value="KAK3292264.1"/>
    <property type="molecule type" value="Genomic_DNA"/>
</dbReference>
<evidence type="ECO:0000259" key="3">
    <source>
        <dbReference type="Pfam" id="PF14420"/>
    </source>
</evidence>
<dbReference type="AlphaFoldDB" id="A0AAE0LPL1"/>
<dbReference type="PANTHER" id="PTHR38788:SF3">
    <property type="entry name" value="CLR5 DOMAIN-CONTAINING PROTEIN"/>
    <property type="match status" value="1"/>
</dbReference>